<organism evidence="1 2">
    <name type="scientific">Rangifer tarandus platyrhynchus</name>
    <name type="common">Svalbard reindeer</name>
    <dbReference type="NCBI Taxonomy" id="3082113"/>
    <lineage>
        <taxon>Eukaryota</taxon>
        <taxon>Metazoa</taxon>
        <taxon>Chordata</taxon>
        <taxon>Craniata</taxon>
        <taxon>Vertebrata</taxon>
        <taxon>Euteleostomi</taxon>
        <taxon>Mammalia</taxon>
        <taxon>Eutheria</taxon>
        <taxon>Laurasiatheria</taxon>
        <taxon>Artiodactyla</taxon>
        <taxon>Ruminantia</taxon>
        <taxon>Pecora</taxon>
        <taxon>Cervidae</taxon>
        <taxon>Odocoileinae</taxon>
        <taxon>Rangifer</taxon>
    </lineage>
</organism>
<reference evidence="1" key="2">
    <citation type="submission" date="2025-03" db="EMBL/GenBank/DDBJ databases">
        <authorList>
            <consortium name="ELIXIR-Norway"/>
            <consortium name="Elixir Norway"/>
        </authorList>
    </citation>
    <scope>NUCLEOTIDE SEQUENCE</scope>
</reference>
<protein>
    <submittedName>
        <fullName evidence="1">Uncharacterized protein</fullName>
    </submittedName>
</protein>
<proteinExistence type="predicted"/>
<accession>A0AC60A5K6</accession>
<sequence>MKRWLVGGPPPAVVGHSHGARPPARVIVFGEAALRRGGSLNSVGGGQALPWWQTPDSQPGFGSGALELLSQRPGAGVCGAQAELLLSPRPPAPCRSLWRRVLENAGDSHRHPPGAPAASRGAAHAPCPGWKKLPQHHTPASKAAGAKWEQLGSAPLGSD</sequence>
<gene>
    <name evidence="1" type="ORF">MRATA1EN22A_LOCUS26813</name>
</gene>
<evidence type="ECO:0000313" key="2">
    <source>
        <dbReference type="Proteomes" id="UP001162501"/>
    </source>
</evidence>
<dbReference type="Proteomes" id="UP001162501">
    <property type="component" value="Chromosome 7"/>
</dbReference>
<dbReference type="EMBL" id="OX596091">
    <property type="protein sequence ID" value="CAN0555333.1"/>
    <property type="molecule type" value="Genomic_DNA"/>
</dbReference>
<reference evidence="1" key="1">
    <citation type="submission" date="2023-05" db="EMBL/GenBank/DDBJ databases">
        <authorList>
            <consortium name="ELIXIR-Norway"/>
        </authorList>
    </citation>
    <scope>NUCLEOTIDE SEQUENCE</scope>
</reference>
<evidence type="ECO:0000313" key="1">
    <source>
        <dbReference type="EMBL" id="CAN0555333.1"/>
    </source>
</evidence>
<name>A0AC60A5K6_RANTA</name>